<keyword evidence="2" id="KW-1185">Reference proteome</keyword>
<organism evidence="1 2">
    <name type="scientific">Araneus ventricosus</name>
    <name type="common">Orbweaver spider</name>
    <name type="synonym">Epeira ventricosa</name>
    <dbReference type="NCBI Taxonomy" id="182803"/>
    <lineage>
        <taxon>Eukaryota</taxon>
        <taxon>Metazoa</taxon>
        <taxon>Ecdysozoa</taxon>
        <taxon>Arthropoda</taxon>
        <taxon>Chelicerata</taxon>
        <taxon>Arachnida</taxon>
        <taxon>Araneae</taxon>
        <taxon>Araneomorphae</taxon>
        <taxon>Entelegynae</taxon>
        <taxon>Araneoidea</taxon>
        <taxon>Araneidae</taxon>
        <taxon>Araneus</taxon>
    </lineage>
</organism>
<dbReference type="AlphaFoldDB" id="A0A4Y2ISB7"/>
<sequence>MFHGTRTMQVANSDYSYTAESYVTVVLNLRCKEPPTSGNKITQVINTDYHYVNESLSSSEESK</sequence>
<evidence type="ECO:0000313" key="2">
    <source>
        <dbReference type="Proteomes" id="UP000499080"/>
    </source>
</evidence>
<reference evidence="1 2" key="1">
    <citation type="journal article" date="2019" name="Sci. Rep.">
        <title>Orb-weaving spider Araneus ventricosus genome elucidates the spidroin gene catalogue.</title>
        <authorList>
            <person name="Kono N."/>
            <person name="Nakamura H."/>
            <person name="Ohtoshi R."/>
            <person name="Moran D.A.P."/>
            <person name="Shinohara A."/>
            <person name="Yoshida Y."/>
            <person name="Fujiwara M."/>
            <person name="Mori M."/>
            <person name="Tomita M."/>
            <person name="Arakawa K."/>
        </authorList>
    </citation>
    <scope>NUCLEOTIDE SEQUENCE [LARGE SCALE GENOMIC DNA]</scope>
</reference>
<name>A0A4Y2ISB7_ARAVE</name>
<evidence type="ECO:0000313" key="1">
    <source>
        <dbReference type="EMBL" id="GBM79826.1"/>
    </source>
</evidence>
<comment type="caution">
    <text evidence="1">The sequence shown here is derived from an EMBL/GenBank/DDBJ whole genome shotgun (WGS) entry which is preliminary data.</text>
</comment>
<dbReference type="EMBL" id="BGPR01002844">
    <property type="protein sequence ID" value="GBM79826.1"/>
    <property type="molecule type" value="Genomic_DNA"/>
</dbReference>
<proteinExistence type="predicted"/>
<feature type="non-terminal residue" evidence="1">
    <location>
        <position position="63"/>
    </location>
</feature>
<gene>
    <name evidence="1" type="ORF">AVEN_127144_1</name>
</gene>
<accession>A0A4Y2ISB7</accession>
<protein>
    <submittedName>
        <fullName evidence="1">Uncharacterized protein</fullName>
    </submittedName>
</protein>
<dbReference type="Proteomes" id="UP000499080">
    <property type="component" value="Unassembled WGS sequence"/>
</dbReference>